<dbReference type="OrthoDB" id="9795355at2"/>
<proteinExistence type="predicted"/>
<name>A0A1I0RYG7_9FIRM</name>
<dbReference type="RefSeq" id="WP_092458429.1">
    <property type="nucleotide sequence ID" value="NZ_FOJI01000034.1"/>
</dbReference>
<dbReference type="GO" id="GO:0030246">
    <property type="term" value="F:carbohydrate binding"/>
    <property type="evidence" value="ECO:0007669"/>
    <property type="project" value="InterPro"/>
</dbReference>
<dbReference type="Proteomes" id="UP000199701">
    <property type="component" value="Unassembled WGS sequence"/>
</dbReference>
<evidence type="ECO:0000313" key="2">
    <source>
        <dbReference type="Proteomes" id="UP000199701"/>
    </source>
</evidence>
<dbReference type="Pfam" id="PF01263">
    <property type="entry name" value="Aldose_epim"/>
    <property type="match status" value="1"/>
</dbReference>
<dbReference type="GO" id="GO:0016853">
    <property type="term" value="F:isomerase activity"/>
    <property type="evidence" value="ECO:0007669"/>
    <property type="project" value="InterPro"/>
</dbReference>
<accession>A0A1I0RYG7</accession>
<dbReference type="EMBL" id="FOJI01000034">
    <property type="protein sequence ID" value="SEW46537.1"/>
    <property type="molecule type" value="Genomic_DNA"/>
</dbReference>
<dbReference type="PANTHER" id="PTHR11122">
    <property type="entry name" value="APOSPORY-ASSOCIATED PROTEIN C-RELATED"/>
    <property type="match status" value="1"/>
</dbReference>
<dbReference type="PANTHER" id="PTHR11122:SF13">
    <property type="entry name" value="GLUCOSE-6-PHOSPHATE 1-EPIMERASE"/>
    <property type="match status" value="1"/>
</dbReference>
<dbReference type="InterPro" id="IPR011013">
    <property type="entry name" value="Gal_mutarotase_sf_dom"/>
</dbReference>
<dbReference type="InterPro" id="IPR014718">
    <property type="entry name" value="GH-type_carb-bd"/>
</dbReference>
<sequence length="292" mass="33784">MTLFKIATENITVTISSLGAELVSVKNNFDNREYIWCANPKYWKRHSPVLFPLVGRYKNDKSQYEDKEYSMSQHGFARDKEFKLTMKSENEIWFNIEADEDTLSKYPFKFKLECGYRVIGNSVEVMWKVTNKDTKKMYFSLGAHPAFAPPSSDVDMTNCSLQFDQDKDRIVYSLLNENGLLLDDKYTIPLNNKCIKITSDMFDKDALVIENSQTKEVSLLDGNNIPFVTVKFDAPLFGVWSPVKSNVPFVCIEPWYGRSDSTTFDGDLETREWGNELDVEKVFEANYILIFQ</sequence>
<dbReference type="InterPro" id="IPR037481">
    <property type="entry name" value="LacX"/>
</dbReference>
<evidence type="ECO:0000313" key="1">
    <source>
        <dbReference type="EMBL" id="SEW46537.1"/>
    </source>
</evidence>
<dbReference type="AlphaFoldDB" id="A0A1I0RYG7"/>
<protein>
    <submittedName>
        <fullName evidence="1">Galactose mutarotase</fullName>
    </submittedName>
</protein>
<dbReference type="CDD" id="cd09024">
    <property type="entry name" value="Aldose_epim_lacX"/>
    <property type="match status" value="1"/>
</dbReference>
<dbReference type="GO" id="GO:0005975">
    <property type="term" value="P:carbohydrate metabolic process"/>
    <property type="evidence" value="ECO:0007669"/>
    <property type="project" value="InterPro"/>
</dbReference>
<organism evidence="1 2">
    <name type="scientific">[Clostridium] fimetarium</name>
    <dbReference type="NCBI Taxonomy" id="99656"/>
    <lineage>
        <taxon>Bacteria</taxon>
        <taxon>Bacillati</taxon>
        <taxon>Bacillota</taxon>
        <taxon>Clostridia</taxon>
        <taxon>Lachnospirales</taxon>
        <taxon>Lachnospiraceae</taxon>
    </lineage>
</organism>
<keyword evidence="2" id="KW-1185">Reference proteome</keyword>
<dbReference type="InterPro" id="IPR008183">
    <property type="entry name" value="Aldose_1/G6P_1-epimerase"/>
</dbReference>
<gene>
    <name evidence="1" type="ORF">SAMN05421659_1345</name>
</gene>
<dbReference type="Gene3D" id="2.70.98.10">
    <property type="match status" value="1"/>
</dbReference>
<dbReference type="STRING" id="99656.SAMN05421659_1345"/>
<dbReference type="SUPFAM" id="SSF74650">
    <property type="entry name" value="Galactose mutarotase-like"/>
    <property type="match status" value="1"/>
</dbReference>
<reference evidence="1 2" key="1">
    <citation type="submission" date="2016-10" db="EMBL/GenBank/DDBJ databases">
        <authorList>
            <person name="de Groot N.N."/>
        </authorList>
    </citation>
    <scope>NUCLEOTIDE SEQUENCE [LARGE SCALE GENOMIC DNA]</scope>
    <source>
        <strain evidence="1 2">DSM 9179</strain>
    </source>
</reference>